<proteinExistence type="predicted"/>
<dbReference type="PATRIC" id="fig|1116472.3.peg.3332"/>
<evidence type="ECO:0000256" key="1">
    <source>
        <dbReference type="SAM" id="Coils"/>
    </source>
</evidence>
<comment type="caution">
    <text evidence="3">The sequence shown here is derived from an EMBL/GenBank/DDBJ whole genome shotgun (WGS) entry which is preliminary data.</text>
</comment>
<dbReference type="AlphaFoldDB" id="V5DQU8"/>
<evidence type="ECO:0000313" key="3">
    <source>
        <dbReference type="EMBL" id="ESS69811.1"/>
    </source>
</evidence>
<dbReference type="InterPro" id="IPR027417">
    <property type="entry name" value="P-loop_NTPase"/>
</dbReference>
<gene>
    <name evidence="3" type="ORF">MGMO_128c00070</name>
</gene>
<dbReference type="eggNOG" id="COG0699">
    <property type="taxonomic scope" value="Bacteria"/>
</dbReference>
<accession>V5DQU8</accession>
<dbReference type="RefSeq" id="WP_023495971.1">
    <property type="nucleotide sequence ID" value="NZ_AYLO01000119.1"/>
</dbReference>
<keyword evidence="4" id="KW-1185">Reference proteome</keyword>
<name>V5DQU8_9GAMM</name>
<dbReference type="PANTHER" id="PTHR43681:SF1">
    <property type="entry name" value="SARCALUMENIN"/>
    <property type="match status" value="1"/>
</dbReference>
<reference evidence="3 4" key="1">
    <citation type="journal article" date="2013" name="Genome Announc.">
        <title>Draft Genome Sequence of the Methanotrophic Gammaproteobacterium Methyloglobulus morosus DSM 22980 Strain KoM1.</title>
        <authorList>
            <person name="Poehlein A."/>
            <person name="Deutzmann J.S."/>
            <person name="Daniel R."/>
            <person name="Simeonova D.D."/>
        </authorList>
    </citation>
    <scope>NUCLEOTIDE SEQUENCE [LARGE SCALE GENOMIC DNA]</scope>
    <source>
        <strain evidence="3 4">KoM1</strain>
    </source>
</reference>
<dbReference type="PANTHER" id="PTHR43681">
    <property type="entry name" value="TRANSMEMBRANE GTPASE FZO"/>
    <property type="match status" value="1"/>
</dbReference>
<feature type="coiled-coil region" evidence="1">
    <location>
        <begin position="597"/>
        <end position="638"/>
    </location>
</feature>
<dbReference type="Gene3D" id="3.40.50.300">
    <property type="entry name" value="P-loop containing nucleotide triphosphate hydrolases"/>
    <property type="match status" value="1"/>
</dbReference>
<dbReference type="InterPro" id="IPR051943">
    <property type="entry name" value="TRAFAC_Dynamin-like_GTPase"/>
</dbReference>
<dbReference type="OrthoDB" id="5295100at2"/>
<protein>
    <recommendedName>
        <fullName evidence="2">Dynamin N-terminal domain-containing protein</fullName>
    </recommendedName>
</protein>
<evidence type="ECO:0000259" key="2">
    <source>
        <dbReference type="Pfam" id="PF00350"/>
    </source>
</evidence>
<organism evidence="3 4">
    <name type="scientific">Methyloglobulus morosus KoM1</name>
    <dbReference type="NCBI Taxonomy" id="1116472"/>
    <lineage>
        <taxon>Bacteria</taxon>
        <taxon>Pseudomonadati</taxon>
        <taxon>Pseudomonadota</taxon>
        <taxon>Gammaproteobacteria</taxon>
        <taxon>Methylococcales</taxon>
        <taxon>Methylococcaceae</taxon>
        <taxon>Methyloglobulus</taxon>
    </lineage>
</organism>
<dbReference type="STRING" id="1116472.MGMO_128c00070"/>
<feature type="domain" description="Dynamin N-terminal" evidence="2">
    <location>
        <begin position="60"/>
        <end position="258"/>
    </location>
</feature>
<dbReference type="Pfam" id="PF00350">
    <property type="entry name" value="Dynamin_N"/>
    <property type="match status" value="1"/>
</dbReference>
<sequence length="651" mass="74107">MENLQFSDSLYEYSNWRSQLIATIEAYQDWRKRYDLEDANSTLTITNILQGLSQDRVTLAFVAEFSRGKTELINALFFAETGIRLLPSSPGRTTMCPAELFFDEDGGSYIRLIEIETRKEETPFSQLKKEMAQWTQIDLDCNNPEQMKSAFQELIAVKRVSRQTAIELGLYDEQEAAEQGIAIPETVEIPRWRHALISFPHPLLKAGLGILDTPGLNALGSEPELTLSMLPSAHAIVFVLAADTGVTKSDLNMWNNHVCRATNTSKQGLAIVMNKIDAMWDELDESGYELSIRSQVRATAESLGIAEKLIFPVSAKQALLAKIKHDDDLLERSRINALEAYLSQDIIDHRQKIMVDVVLRDVGFLIIESVTLTEIKIEKSTLLLEEAKQLTEQSQEKIAEMTNNAQLQQLAYFKNMEHFQASSTVFRAKLNALTEVLSPARFDNVFKTNKKEIDSSITTYIMKNGIKKMFADLHSLLNECVGTANDVQQFILKVHSEFDTEYGFKEIQPYLFQIQPYQAELEKVLNKGEAYRTSATITLTEKNMALQKLYNMLIFQARNILFQARREAMVWGENVMSPIKHQILDHKTLVENRLLVLRAANESEGKLKENVQRLEIELAQLKKQYDELNRIVHVMQQTSGFHEGQLVSLAQ</sequence>
<dbReference type="EMBL" id="AYLO01000119">
    <property type="protein sequence ID" value="ESS69811.1"/>
    <property type="molecule type" value="Genomic_DNA"/>
</dbReference>
<dbReference type="Proteomes" id="UP000017842">
    <property type="component" value="Unassembled WGS sequence"/>
</dbReference>
<dbReference type="InterPro" id="IPR045063">
    <property type="entry name" value="Dynamin_N"/>
</dbReference>
<keyword evidence="1" id="KW-0175">Coiled coil</keyword>
<dbReference type="SUPFAM" id="SSF52540">
    <property type="entry name" value="P-loop containing nucleoside triphosphate hydrolases"/>
    <property type="match status" value="1"/>
</dbReference>
<evidence type="ECO:0000313" key="4">
    <source>
        <dbReference type="Proteomes" id="UP000017842"/>
    </source>
</evidence>